<dbReference type="InterPro" id="IPR051264">
    <property type="entry name" value="FAD-oxidored/transferase_4"/>
</dbReference>
<dbReference type="Gene3D" id="3.30.465.10">
    <property type="match status" value="1"/>
</dbReference>
<comment type="cofactor">
    <cofactor evidence="1">
        <name>FAD</name>
        <dbReference type="ChEBI" id="CHEBI:57692"/>
    </cofactor>
</comment>
<evidence type="ECO:0000256" key="4">
    <source>
        <dbReference type="ARBA" id="ARBA00022827"/>
    </source>
</evidence>
<organism evidence="6 7">
    <name type="scientific">Aerophototrophica crusticola</name>
    <dbReference type="NCBI Taxonomy" id="1709002"/>
    <lineage>
        <taxon>Bacteria</taxon>
        <taxon>Pseudomonadati</taxon>
        <taxon>Pseudomonadota</taxon>
        <taxon>Alphaproteobacteria</taxon>
        <taxon>Rhodospirillales</taxon>
        <taxon>Rhodospirillaceae</taxon>
        <taxon>Aerophototrophica</taxon>
    </lineage>
</organism>
<keyword evidence="4" id="KW-0274">FAD</keyword>
<evidence type="ECO:0000256" key="2">
    <source>
        <dbReference type="ARBA" id="ARBA00008000"/>
    </source>
</evidence>
<dbReference type="InterPro" id="IPR016167">
    <property type="entry name" value="FAD-bd_PCMH_sub1"/>
</dbReference>
<dbReference type="PROSITE" id="PS51387">
    <property type="entry name" value="FAD_PCMH"/>
    <property type="match status" value="1"/>
</dbReference>
<dbReference type="PANTHER" id="PTHR43716">
    <property type="entry name" value="D-2-HYDROXYGLUTARATE DEHYDROGENASE, MITOCHONDRIAL"/>
    <property type="match status" value="1"/>
</dbReference>
<dbReference type="SUPFAM" id="SSF56176">
    <property type="entry name" value="FAD-binding/transporter-associated domain-like"/>
    <property type="match status" value="1"/>
</dbReference>
<dbReference type="GO" id="GO:0022904">
    <property type="term" value="P:respiratory electron transport chain"/>
    <property type="evidence" value="ECO:0007669"/>
    <property type="project" value="TreeGrafter"/>
</dbReference>
<dbReference type="InterPro" id="IPR016171">
    <property type="entry name" value="Vanillyl_alc_oxidase_C-sub2"/>
</dbReference>
<dbReference type="KEGG" id="acru:HHL28_08995"/>
<reference evidence="6" key="1">
    <citation type="submission" date="2020-04" db="EMBL/GenBank/DDBJ databases">
        <title>A desert anoxygenic phototrophic bacterium fixes CO2 using RubisCO under aerobic conditions.</title>
        <authorList>
            <person name="Tang K."/>
        </authorList>
    </citation>
    <scope>NUCLEOTIDE SEQUENCE [LARGE SCALE GENOMIC DNA]</scope>
    <source>
        <strain evidence="6">MIMtkB3</strain>
    </source>
</reference>
<gene>
    <name evidence="6" type="ORF">HHL28_08995</name>
</gene>
<evidence type="ECO:0000313" key="7">
    <source>
        <dbReference type="Proteomes" id="UP000501891"/>
    </source>
</evidence>
<dbReference type="Gene3D" id="3.30.43.10">
    <property type="entry name" value="Uridine Diphospho-n-acetylenolpyruvylglucosamine Reductase, domain 2"/>
    <property type="match status" value="1"/>
</dbReference>
<dbReference type="InterPro" id="IPR016166">
    <property type="entry name" value="FAD-bd_PCMH"/>
</dbReference>
<dbReference type="GO" id="GO:0071949">
    <property type="term" value="F:FAD binding"/>
    <property type="evidence" value="ECO:0007669"/>
    <property type="project" value="InterPro"/>
</dbReference>
<keyword evidence="3" id="KW-0285">Flavoprotein</keyword>
<evidence type="ECO:0000313" key="6">
    <source>
        <dbReference type="EMBL" id="QJE73206.1"/>
    </source>
</evidence>
<evidence type="ECO:0000256" key="3">
    <source>
        <dbReference type="ARBA" id="ARBA00022630"/>
    </source>
</evidence>
<dbReference type="SUPFAM" id="SSF55103">
    <property type="entry name" value="FAD-linked oxidases, C-terminal domain"/>
    <property type="match status" value="1"/>
</dbReference>
<dbReference type="PANTHER" id="PTHR43716:SF2">
    <property type="entry name" value="BLL6224 PROTEIN"/>
    <property type="match status" value="1"/>
</dbReference>
<dbReference type="InterPro" id="IPR036318">
    <property type="entry name" value="FAD-bd_PCMH-like_sf"/>
</dbReference>
<accession>A0A858R862</accession>
<feature type="domain" description="FAD-binding PCMH-type" evidence="5">
    <location>
        <begin position="34"/>
        <end position="213"/>
    </location>
</feature>
<dbReference type="InterPro" id="IPR016164">
    <property type="entry name" value="FAD-linked_Oxase-like_C"/>
</dbReference>
<dbReference type="InterPro" id="IPR004113">
    <property type="entry name" value="FAD-bd_oxidored_4_C"/>
</dbReference>
<dbReference type="FunFam" id="1.10.45.10:FF:000001">
    <property type="entry name" value="D-lactate dehydrogenase mitochondrial"/>
    <property type="match status" value="1"/>
</dbReference>
<dbReference type="Pfam" id="PF01565">
    <property type="entry name" value="FAD_binding_4"/>
    <property type="match status" value="1"/>
</dbReference>
<keyword evidence="7" id="KW-1185">Reference proteome</keyword>
<dbReference type="InterPro" id="IPR006094">
    <property type="entry name" value="Oxid_FAD_bind_N"/>
</dbReference>
<dbReference type="Gene3D" id="3.30.70.2740">
    <property type="match status" value="1"/>
</dbReference>
<dbReference type="GO" id="GO:0003824">
    <property type="term" value="F:catalytic activity"/>
    <property type="evidence" value="ECO:0007669"/>
    <property type="project" value="InterPro"/>
</dbReference>
<sequence length="466" mass="48992">MDDLLDKLSALLGPGGVVTGGDMAPFAFDWRKIEESTPSAVLRPRSTAEVADVVRLCGQAGVPLVPQGGNTGLMGGTVAKPGALLLNLGRMDRIRDIDPLGYTVTAEAGCILANVQAAAAGVDRLFPLSLGAEGTCTIGGNLSTNAGGILTIRYGNARDLVLGLEVVLPDGRVWNGLRSLRKDNTGYDLKHLFMGAEGTLGIITAATCKLFPRPRQVETALVAVPDPAAAVDLLARLRGASSDALTAFELMPRFGIDGAKELLGRDVDPLAAPAPWYVLAELTAGTAGPALREQAEGALAAALEGGTVLDATFAESEEKRRQLWLIREGLPEIGRAVGGAVHHDVSVPVARVPDLITLAGKRLEKLLPGIRPYPFGHVADGNIHYNVARPRGMETKAYLDRAKEITATVHGTVRELGGSISAEHGIGSRKREEMAVAKDPVELDLMRAIKGLLDPRGIMNPGKVLP</sequence>
<dbReference type="Gene3D" id="3.30.70.2190">
    <property type="match status" value="1"/>
</dbReference>
<comment type="similarity">
    <text evidence="2">Belongs to the FAD-binding oxidoreductase/transferase type 4 family.</text>
</comment>
<proteinExistence type="inferred from homology"/>
<evidence type="ECO:0000259" key="5">
    <source>
        <dbReference type="PROSITE" id="PS51387"/>
    </source>
</evidence>
<dbReference type="Pfam" id="PF02913">
    <property type="entry name" value="FAD-oxidase_C"/>
    <property type="match status" value="1"/>
</dbReference>
<dbReference type="EMBL" id="CP051775">
    <property type="protein sequence ID" value="QJE73206.1"/>
    <property type="molecule type" value="Genomic_DNA"/>
</dbReference>
<dbReference type="Gene3D" id="1.10.45.10">
    <property type="entry name" value="Vanillyl-alcohol Oxidase, Chain A, domain 4"/>
    <property type="match status" value="1"/>
</dbReference>
<evidence type="ECO:0000256" key="1">
    <source>
        <dbReference type="ARBA" id="ARBA00001974"/>
    </source>
</evidence>
<dbReference type="Proteomes" id="UP000501891">
    <property type="component" value="Chromosome"/>
</dbReference>
<protein>
    <submittedName>
        <fullName evidence="6">FAD-binding oxidoreductase</fullName>
    </submittedName>
</protein>
<dbReference type="AlphaFoldDB" id="A0A858R862"/>
<name>A0A858R862_9PROT</name>
<dbReference type="InterPro" id="IPR016169">
    <property type="entry name" value="FAD-bd_PCMH_sub2"/>
</dbReference>